<accession>A0ABV9KC60</accession>
<protein>
    <submittedName>
        <fullName evidence="1">Uncharacterized protein</fullName>
    </submittedName>
</protein>
<organism evidence="1 2">
    <name type="scientific">Seohaeicola nanhaiensis</name>
    <dbReference type="NCBI Taxonomy" id="1387282"/>
    <lineage>
        <taxon>Bacteria</taxon>
        <taxon>Pseudomonadati</taxon>
        <taxon>Pseudomonadota</taxon>
        <taxon>Alphaproteobacteria</taxon>
        <taxon>Rhodobacterales</taxon>
        <taxon>Roseobacteraceae</taxon>
        <taxon>Seohaeicola</taxon>
    </lineage>
</organism>
<proteinExistence type="predicted"/>
<name>A0ABV9KC60_9RHOB</name>
<evidence type="ECO:0000313" key="2">
    <source>
        <dbReference type="Proteomes" id="UP001595973"/>
    </source>
</evidence>
<dbReference type="RefSeq" id="WP_380715682.1">
    <property type="nucleotide sequence ID" value="NZ_JBHSGI010000002.1"/>
</dbReference>
<sequence>MSIVDKLDALRAAAPGCSLAAFGDLHARLVLRSSASRHWHQERLDELCAQAARCFSAADDPALTHHFVPEKGRLDEAILLDPTDIRLFLRSPQDEADLICVVVNSVEDFERVAGPARQTVQNL</sequence>
<reference evidence="2" key="1">
    <citation type="journal article" date="2019" name="Int. J. Syst. Evol. Microbiol.">
        <title>The Global Catalogue of Microorganisms (GCM) 10K type strain sequencing project: providing services to taxonomists for standard genome sequencing and annotation.</title>
        <authorList>
            <consortium name="The Broad Institute Genomics Platform"/>
            <consortium name="The Broad Institute Genome Sequencing Center for Infectious Disease"/>
            <person name="Wu L."/>
            <person name="Ma J."/>
        </authorList>
    </citation>
    <scope>NUCLEOTIDE SEQUENCE [LARGE SCALE GENOMIC DNA]</scope>
    <source>
        <strain evidence="2">CGMCC 4.7283</strain>
    </source>
</reference>
<evidence type="ECO:0000313" key="1">
    <source>
        <dbReference type="EMBL" id="MFC4667478.1"/>
    </source>
</evidence>
<dbReference type="Proteomes" id="UP001595973">
    <property type="component" value="Unassembled WGS sequence"/>
</dbReference>
<comment type="caution">
    <text evidence="1">The sequence shown here is derived from an EMBL/GenBank/DDBJ whole genome shotgun (WGS) entry which is preliminary data.</text>
</comment>
<dbReference type="EMBL" id="JBHSGI010000002">
    <property type="protein sequence ID" value="MFC4667478.1"/>
    <property type="molecule type" value="Genomic_DNA"/>
</dbReference>
<gene>
    <name evidence="1" type="ORF">ACFO5X_02825</name>
</gene>
<keyword evidence="2" id="KW-1185">Reference proteome</keyword>